<dbReference type="PROSITE" id="PS50102">
    <property type="entry name" value="RRM"/>
    <property type="match status" value="1"/>
</dbReference>
<reference evidence="6" key="2">
    <citation type="submission" date="2005-04" db="EMBL/GenBank/DDBJ databases">
        <authorList>
            <person name="Buell C.R."/>
            <person name="Wing R.A."/>
            <person name="McCombie W.A."/>
            <person name="Ouyang S."/>
        </authorList>
    </citation>
    <scope>NUCLEOTIDE SEQUENCE</scope>
</reference>
<sequence length="324" mass="36118">MRFITKDPEGYVPISVVAGFKKIKALIQSNAMLASALRTSSKLVVSNDGTRVKREQPFTESDLEELQARIVVAENLPDDHCYQNLMKLFSTVGSVKTIRTCYPQTPNGTGPVTNRSAKLDMLFANKLHAFVEYDTVEDAEKAIVELNDERNWRNGLRVRLLNTCMTKGGKGKKGGHDINDGHGVEDDVSTSNQSNEKHGEEALQTPDAQGEQLPDESAGDMGRGRGKGRGRGGRGRGRGYHYHNNNQQSYHNHQQHNHQNSNNRNAAHPVGTPPSNHPAKNEQQQQAQPQPQPQPHRKHLRRHPAHHPVANLETRNTQCCCWSC</sequence>
<evidence type="ECO:0000313" key="6">
    <source>
        <dbReference type="EMBL" id="ABG22428.1"/>
    </source>
</evidence>
<dbReference type="SMART" id="SM00715">
    <property type="entry name" value="LA"/>
    <property type="match status" value="1"/>
</dbReference>
<evidence type="ECO:0000256" key="3">
    <source>
        <dbReference type="SAM" id="MobiDB-lite"/>
    </source>
</evidence>
<dbReference type="PANTHER" id="PTHR22792:SF171">
    <property type="entry name" value="LA-RELATED PROTEIN 6B"/>
    <property type="match status" value="1"/>
</dbReference>
<dbReference type="InterPro" id="IPR006630">
    <property type="entry name" value="La_HTH"/>
</dbReference>
<feature type="region of interest" description="Disordered" evidence="3">
    <location>
        <begin position="165"/>
        <end position="310"/>
    </location>
</feature>
<evidence type="ECO:0000259" key="5">
    <source>
        <dbReference type="PROSITE" id="PS50961"/>
    </source>
</evidence>
<dbReference type="InterPro" id="IPR000504">
    <property type="entry name" value="RRM_dom"/>
</dbReference>
<protein>
    <submittedName>
        <fullName evidence="6">La domain-containing protein, putative, expressed</fullName>
    </submittedName>
</protein>
<accession>H2KW03</accession>
<dbReference type="SUPFAM" id="SSF54928">
    <property type="entry name" value="RNA-binding domain, RBD"/>
    <property type="match status" value="1"/>
</dbReference>
<feature type="compositionally biased region" description="Basic residues" evidence="3">
    <location>
        <begin position="224"/>
        <end position="241"/>
    </location>
</feature>
<dbReference type="Gene3D" id="1.10.10.10">
    <property type="entry name" value="Winged helix-like DNA-binding domain superfamily/Winged helix DNA-binding domain"/>
    <property type="match status" value="1"/>
</dbReference>
<dbReference type="PROSITE" id="PS50961">
    <property type="entry name" value="HTH_LA"/>
    <property type="match status" value="1"/>
</dbReference>
<name>H2KW03_ORYSJ</name>
<evidence type="ECO:0000256" key="2">
    <source>
        <dbReference type="PROSITE-ProRule" id="PRU00332"/>
    </source>
</evidence>
<dbReference type="SUPFAM" id="SSF46785">
    <property type="entry name" value="Winged helix' DNA-binding domain"/>
    <property type="match status" value="1"/>
</dbReference>
<feature type="domain" description="RRM" evidence="4">
    <location>
        <begin position="69"/>
        <end position="163"/>
    </location>
</feature>
<dbReference type="Gene3D" id="3.30.70.330">
    <property type="match status" value="1"/>
</dbReference>
<dbReference type="InterPro" id="IPR036388">
    <property type="entry name" value="WH-like_DNA-bd_sf"/>
</dbReference>
<feature type="compositionally biased region" description="Low complexity" evidence="3">
    <location>
        <begin position="242"/>
        <end position="263"/>
    </location>
</feature>
<dbReference type="AlphaFoldDB" id="H2KW03"/>
<keyword evidence="1 2" id="KW-0694">RNA-binding</keyword>
<dbReference type="EMBL" id="DP000010">
    <property type="protein sequence ID" value="ABG22428.1"/>
    <property type="molecule type" value="Genomic_DNA"/>
</dbReference>
<proteinExistence type="predicted"/>
<dbReference type="CDD" id="cd12288">
    <property type="entry name" value="RRM_La_like_plant"/>
    <property type="match status" value="1"/>
</dbReference>
<dbReference type="GO" id="GO:0003723">
    <property type="term" value="F:RNA binding"/>
    <property type="evidence" value="ECO:0007669"/>
    <property type="project" value="UniProtKB-UniRule"/>
</dbReference>
<evidence type="ECO:0000259" key="4">
    <source>
        <dbReference type="PROSITE" id="PS50102"/>
    </source>
</evidence>
<evidence type="ECO:0000256" key="1">
    <source>
        <dbReference type="ARBA" id="ARBA00022884"/>
    </source>
</evidence>
<dbReference type="PANTHER" id="PTHR22792">
    <property type="entry name" value="LUPUS LA PROTEIN-RELATED"/>
    <property type="match status" value="1"/>
</dbReference>
<gene>
    <name evidence="6" type="ordered locus">LOC_Os11g14300</name>
</gene>
<dbReference type="InterPro" id="IPR045180">
    <property type="entry name" value="La_dom_prot"/>
</dbReference>
<organism evidence="6">
    <name type="scientific">Oryza sativa subsp. japonica</name>
    <name type="common">Rice</name>
    <dbReference type="NCBI Taxonomy" id="39947"/>
    <lineage>
        <taxon>Eukaryota</taxon>
        <taxon>Viridiplantae</taxon>
        <taxon>Streptophyta</taxon>
        <taxon>Embryophyta</taxon>
        <taxon>Tracheophyta</taxon>
        <taxon>Spermatophyta</taxon>
        <taxon>Magnoliopsida</taxon>
        <taxon>Liliopsida</taxon>
        <taxon>Poales</taxon>
        <taxon>Poaceae</taxon>
        <taxon>BOP clade</taxon>
        <taxon>Oryzoideae</taxon>
        <taxon>Oryzeae</taxon>
        <taxon>Oryzinae</taxon>
        <taxon>Oryza</taxon>
        <taxon>Oryza sativa</taxon>
    </lineage>
</organism>
<dbReference type="InterPro" id="IPR035979">
    <property type="entry name" value="RBD_domain_sf"/>
</dbReference>
<dbReference type="InterPro" id="IPR036390">
    <property type="entry name" value="WH_DNA-bd_sf"/>
</dbReference>
<feature type="compositionally biased region" description="Basic residues" evidence="3">
    <location>
        <begin position="295"/>
        <end position="306"/>
    </location>
</feature>
<feature type="compositionally biased region" description="Basic and acidic residues" evidence="3">
    <location>
        <begin position="174"/>
        <end position="185"/>
    </location>
</feature>
<reference evidence="6" key="1">
    <citation type="journal article" date="2005" name="BMC Biol.">
        <title>The sequence of rice chromosomes 11 and 12, rich in disease resistance genes and recent gene duplications.</title>
        <authorList>
            <consortium name="The rice chromosomes 11 and 12 sequencing consortia"/>
        </authorList>
    </citation>
    <scope>NUCLEOTIDE SEQUENCE [LARGE SCALE GENOMIC DNA]</scope>
</reference>
<dbReference type="InterPro" id="IPR012677">
    <property type="entry name" value="Nucleotide-bd_a/b_plait_sf"/>
</dbReference>
<feature type="domain" description="HTH La-type RNA-binding" evidence="5">
    <location>
        <begin position="1"/>
        <end position="62"/>
    </location>
</feature>
<reference evidence="6" key="3">
    <citation type="submission" date="2006-01" db="EMBL/GenBank/DDBJ databases">
        <authorList>
            <person name="Buell R."/>
        </authorList>
    </citation>
    <scope>NUCLEOTIDE SEQUENCE</scope>
</reference>
<dbReference type="InterPro" id="IPR034878">
    <property type="entry name" value="La-rel_plant_RRM"/>
</dbReference>